<sequence>MENKKKNNNLGIIIGAIVALIAIFGLVYFANKGEKKESTKSAESSSTKTTTSKEDLEKVDLPQLSDKVSDDEAEVKMITEEGDITIKLFPKYAPLAVENFLTHSKKGYYNGVEFFRVVKDFMIQGGDPKNSGTGGESIWNGKDASIDPGTGFRNEVSNHLFHLRGALSMANAGADTNGSQFFIVQNPKDMSDGLLYDEFPTKIIDAYKNGGVPSLDKNYSVFGQVVSGMDVVDKIANGETTANSSGNEKSKPVNPVKIKSIEVIKDYDFKK</sequence>
<proteinExistence type="inferred from homology"/>
<protein>
    <recommendedName>
        <fullName evidence="2">Peptidyl-prolyl cis-trans isomerase</fullName>
        <shortName evidence="2">PPIase</shortName>
        <ecNumber evidence="2">5.2.1.8</ecNumber>
    </recommendedName>
</protein>
<name>A0A1E8GJD3_9LACT</name>
<feature type="region of interest" description="Disordered" evidence="3">
    <location>
        <begin position="38"/>
        <end position="63"/>
    </location>
</feature>
<evidence type="ECO:0000256" key="3">
    <source>
        <dbReference type="SAM" id="MobiDB-lite"/>
    </source>
</evidence>
<dbReference type="SUPFAM" id="SSF50891">
    <property type="entry name" value="Cyclophilin-like"/>
    <property type="match status" value="1"/>
</dbReference>
<dbReference type="Pfam" id="PF00160">
    <property type="entry name" value="Pro_isomerase"/>
    <property type="match status" value="1"/>
</dbReference>
<dbReference type="InterPro" id="IPR029000">
    <property type="entry name" value="Cyclophilin-like_dom_sf"/>
</dbReference>
<dbReference type="Proteomes" id="UP000178622">
    <property type="component" value="Unassembled WGS sequence"/>
</dbReference>
<evidence type="ECO:0000256" key="4">
    <source>
        <dbReference type="SAM" id="Phobius"/>
    </source>
</evidence>
<evidence type="ECO:0000313" key="7">
    <source>
        <dbReference type="Proteomes" id="UP000178622"/>
    </source>
</evidence>
<keyword evidence="4" id="KW-0472">Membrane</keyword>
<dbReference type="RefSeq" id="WP_070793378.1">
    <property type="nucleotide sequence ID" value="NZ_MKIR01000026.1"/>
</dbReference>
<dbReference type="STRING" id="1859473.BG261_08320"/>
<feature type="transmembrane region" description="Helical" evidence="4">
    <location>
        <begin position="12"/>
        <end position="30"/>
    </location>
</feature>
<reference evidence="7" key="1">
    <citation type="submission" date="2016-09" db="EMBL/GenBank/DDBJ databases">
        <title>Draft genome sequence of a novel species of the family Streptococcaceae isolated from flowers.</title>
        <authorList>
            <person name="Chuah L.-O."/>
            <person name="Yap K.-P."/>
            <person name="Thong K.L."/>
            <person name="Liong M.T."/>
            <person name="Ahmad R."/>
            <person name="Rusul G."/>
        </authorList>
    </citation>
    <scope>NUCLEOTIDE SEQUENCE [LARGE SCALE GENOMIC DNA]</scope>
    <source>
        <strain evidence="7">DF1</strain>
    </source>
</reference>
<gene>
    <name evidence="6" type="ORF">BG261_08320</name>
</gene>
<comment type="similarity">
    <text evidence="2">Belongs to the cyclophilin-type PPIase family.</text>
</comment>
<evidence type="ECO:0000313" key="6">
    <source>
        <dbReference type="EMBL" id="OFI48375.1"/>
    </source>
</evidence>
<dbReference type="EMBL" id="MKIR01000026">
    <property type="protein sequence ID" value="OFI48375.1"/>
    <property type="molecule type" value="Genomic_DNA"/>
</dbReference>
<dbReference type="PANTHER" id="PTHR45625">
    <property type="entry name" value="PEPTIDYL-PROLYL CIS-TRANS ISOMERASE-RELATED"/>
    <property type="match status" value="1"/>
</dbReference>
<comment type="function">
    <text evidence="1 2">PPIases accelerate the folding of proteins. It catalyzes the cis-trans isomerization of proline imidic peptide bonds in oligopeptides.</text>
</comment>
<feature type="compositionally biased region" description="Basic and acidic residues" evidence="3">
    <location>
        <begin position="51"/>
        <end position="60"/>
    </location>
</feature>
<dbReference type="EC" id="5.2.1.8" evidence="2"/>
<dbReference type="PRINTS" id="PR00153">
    <property type="entry name" value="CSAPPISMRASE"/>
</dbReference>
<dbReference type="InterPro" id="IPR002130">
    <property type="entry name" value="Cyclophilin-type_PPIase_dom"/>
</dbReference>
<dbReference type="PANTHER" id="PTHR45625:SF16">
    <property type="entry name" value="PEPTIDYL-PROLYL CIS-TRANS ISOMERASE"/>
    <property type="match status" value="1"/>
</dbReference>
<comment type="caution">
    <text evidence="6">The sequence shown here is derived from an EMBL/GenBank/DDBJ whole genome shotgun (WGS) entry which is preliminary data.</text>
</comment>
<evidence type="ECO:0000256" key="2">
    <source>
        <dbReference type="RuleBase" id="RU363019"/>
    </source>
</evidence>
<keyword evidence="7" id="KW-1185">Reference proteome</keyword>
<keyword evidence="4" id="KW-0812">Transmembrane</keyword>
<dbReference type="OrthoDB" id="9807797at2"/>
<dbReference type="Gene3D" id="2.40.100.10">
    <property type="entry name" value="Cyclophilin-like"/>
    <property type="match status" value="1"/>
</dbReference>
<keyword evidence="2" id="KW-0697">Rotamase</keyword>
<dbReference type="PROSITE" id="PS50072">
    <property type="entry name" value="CSA_PPIASE_2"/>
    <property type="match status" value="1"/>
</dbReference>
<evidence type="ECO:0000259" key="5">
    <source>
        <dbReference type="PROSITE" id="PS50072"/>
    </source>
</evidence>
<comment type="catalytic activity">
    <reaction evidence="2">
        <text>[protein]-peptidylproline (omega=180) = [protein]-peptidylproline (omega=0)</text>
        <dbReference type="Rhea" id="RHEA:16237"/>
        <dbReference type="Rhea" id="RHEA-COMP:10747"/>
        <dbReference type="Rhea" id="RHEA-COMP:10748"/>
        <dbReference type="ChEBI" id="CHEBI:83833"/>
        <dbReference type="ChEBI" id="CHEBI:83834"/>
        <dbReference type="EC" id="5.2.1.8"/>
    </reaction>
</comment>
<evidence type="ECO:0000256" key="1">
    <source>
        <dbReference type="ARBA" id="ARBA00002388"/>
    </source>
</evidence>
<dbReference type="AlphaFoldDB" id="A0A1E8GJD3"/>
<keyword evidence="2 6" id="KW-0413">Isomerase</keyword>
<feature type="compositionally biased region" description="Low complexity" evidence="3">
    <location>
        <begin position="41"/>
        <end position="50"/>
    </location>
</feature>
<dbReference type="InterPro" id="IPR044666">
    <property type="entry name" value="Cyclophilin_A-like"/>
</dbReference>
<dbReference type="GO" id="GO:0003755">
    <property type="term" value="F:peptidyl-prolyl cis-trans isomerase activity"/>
    <property type="evidence" value="ECO:0007669"/>
    <property type="project" value="UniProtKB-UniRule"/>
</dbReference>
<keyword evidence="4" id="KW-1133">Transmembrane helix</keyword>
<feature type="domain" description="PPIase cyclophilin-type" evidence="5">
    <location>
        <begin position="82"/>
        <end position="263"/>
    </location>
</feature>
<organism evidence="6 7">
    <name type="scientific">Floricoccus tropicus</name>
    <dbReference type="NCBI Taxonomy" id="1859473"/>
    <lineage>
        <taxon>Bacteria</taxon>
        <taxon>Bacillati</taxon>
        <taxon>Bacillota</taxon>
        <taxon>Bacilli</taxon>
        <taxon>Lactobacillales</taxon>
        <taxon>Streptococcaceae</taxon>
        <taxon>Floricoccus</taxon>
    </lineage>
</organism>
<accession>A0A1E8GJD3</accession>